<reference evidence="3" key="1">
    <citation type="submission" date="2016-11" db="EMBL/GenBank/DDBJ databases">
        <authorList>
            <person name="Varghese N."/>
            <person name="Submissions S."/>
        </authorList>
    </citation>
    <scope>NUCLEOTIDE SEQUENCE [LARGE SCALE GENOMIC DNA]</scope>
    <source>
        <strain evidence="3">GAS401</strain>
    </source>
</reference>
<keyword evidence="3" id="KW-1185">Reference proteome</keyword>
<evidence type="ECO:0000313" key="3">
    <source>
        <dbReference type="Proteomes" id="UP000184096"/>
    </source>
</evidence>
<feature type="transmembrane region" description="Helical" evidence="1">
    <location>
        <begin position="25"/>
        <end position="49"/>
    </location>
</feature>
<gene>
    <name evidence="2" type="ORF">SAMN05444170_2454</name>
</gene>
<dbReference type="Proteomes" id="UP000184096">
    <property type="component" value="Chromosome I"/>
</dbReference>
<keyword evidence="1" id="KW-0472">Membrane</keyword>
<organism evidence="2 3">
    <name type="scientific">Bradyrhizobium erythrophlei</name>
    <dbReference type="NCBI Taxonomy" id="1437360"/>
    <lineage>
        <taxon>Bacteria</taxon>
        <taxon>Pseudomonadati</taxon>
        <taxon>Pseudomonadota</taxon>
        <taxon>Alphaproteobacteria</taxon>
        <taxon>Hyphomicrobiales</taxon>
        <taxon>Nitrobacteraceae</taxon>
        <taxon>Bradyrhizobium</taxon>
    </lineage>
</organism>
<keyword evidence="1" id="KW-0812">Transmembrane</keyword>
<name>A0A1M7TRH2_9BRAD</name>
<dbReference type="AlphaFoldDB" id="A0A1M7TRH2"/>
<protein>
    <submittedName>
        <fullName evidence="2">Uncharacterized protein</fullName>
    </submittedName>
</protein>
<keyword evidence="1" id="KW-1133">Transmembrane helix</keyword>
<sequence length="52" mass="5617">MLAMEKADDGESPNLEVVARSLRRLLFATGILLGLAFAVACYAEMLGVVQFD</sequence>
<accession>A0A1M7TRH2</accession>
<dbReference type="EMBL" id="LT670849">
    <property type="protein sequence ID" value="SHN73349.1"/>
    <property type="molecule type" value="Genomic_DNA"/>
</dbReference>
<proteinExistence type="predicted"/>
<evidence type="ECO:0000256" key="1">
    <source>
        <dbReference type="SAM" id="Phobius"/>
    </source>
</evidence>
<evidence type="ECO:0000313" key="2">
    <source>
        <dbReference type="EMBL" id="SHN73349.1"/>
    </source>
</evidence>